<dbReference type="Proteomes" id="UP000790347">
    <property type="component" value="Unassembled WGS sequence"/>
</dbReference>
<proteinExistence type="predicted"/>
<reference evidence="1" key="2">
    <citation type="journal article" date="2022" name="Res Sq">
        <title>Comparative Genomics Reveals Insights into the Divergent Evolution of Astigmatic Mites and Household Pest Adaptations.</title>
        <authorList>
            <person name="Xiong Q."/>
            <person name="Wan A.T.-Y."/>
            <person name="Liu X.-Y."/>
            <person name="Fung C.S.-H."/>
            <person name="Xiao X."/>
            <person name="Malainual N."/>
            <person name="Hou J."/>
            <person name="Wang L."/>
            <person name="Wang M."/>
            <person name="Yang K."/>
            <person name="Cui Y."/>
            <person name="Leung E."/>
            <person name="Nong W."/>
            <person name="Shin S.-K."/>
            <person name="Au S."/>
            <person name="Jeong K.Y."/>
            <person name="Chew F.T."/>
            <person name="Hui J."/>
            <person name="Leung T.F."/>
            <person name="Tungtrongchitr A."/>
            <person name="Zhong N."/>
            <person name="Liu Z."/>
            <person name="Tsui S."/>
        </authorList>
    </citation>
    <scope>NUCLEOTIDE SEQUENCE</scope>
    <source>
        <strain evidence="1">Derf</strain>
        <tissue evidence="1">Whole organism</tissue>
    </source>
</reference>
<evidence type="ECO:0000313" key="1">
    <source>
        <dbReference type="EMBL" id="KAH9530023.1"/>
    </source>
</evidence>
<reference evidence="1" key="1">
    <citation type="submission" date="2013-05" db="EMBL/GenBank/DDBJ databases">
        <authorList>
            <person name="Yim A.K.Y."/>
            <person name="Chan T.F."/>
            <person name="Ji K.M."/>
            <person name="Liu X.Y."/>
            <person name="Zhou J.W."/>
            <person name="Li R.Q."/>
            <person name="Yang K.Y."/>
            <person name="Li J."/>
            <person name="Li M."/>
            <person name="Law P.T.W."/>
            <person name="Wu Y.L."/>
            <person name="Cai Z.L."/>
            <person name="Qin H."/>
            <person name="Bao Y."/>
            <person name="Leung R.K.K."/>
            <person name="Ng P.K.S."/>
            <person name="Zou J."/>
            <person name="Zhong X.J."/>
            <person name="Ran P.X."/>
            <person name="Zhong N.S."/>
            <person name="Liu Z.G."/>
            <person name="Tsui S.K.W."/>
        </authorList>
    </citation>
    <scope>NUCLEOTIDE SEQUENCE</scope>
    <source>
        <strain evidence="1">Derf</strain>
        <tissue evidence="1">Whole organism</tissue>
    </source>
</reference>
<keyword evidence="2" id="KW-1185">Reference proteome</keyword>
<dbReference type="AlphaFoldDB" id="A0A922IFG5"/>
<sequence length="67" mass="8107">MIWPGLNDLFSEKSEEKKTQLLSLSAPNDIWLNYEYFNESKPQNSGRFIFVYLRTDPEVIRKRIRKR</sequence>
<name>A0A922IFG5_DERFA</name>
<comment type="caution">
    <text evidence="1">The sequence shown here is derived from an EMBL/GenBank/DDBJ whole genome shotgun (WGS) entry which is preliminary data.</text>
</comment>
<organism evidence="1 2">
    <name type="scientific">Dermatophagoides farinae</name>
    <name type="common">American house dust mite</name>
    <dbReference type="NCBI Taxonomy" id="6954"/>
    <lineage>
        <taxon>Eukaryota</taxon>
        <taxon>Metazoa</taxon>
        <taxon>Ecdysozoa</taxon>
        <taxon>Arthropoda</taxon>
        <taxon>Chelicerata</taxon>
        <taxon>Arachnida</taxon>
        <taxon>Acari</taxon>
        <taxon>Acariformes</taxon>
        <taxon>Sarcoptiformes</taxon>
        <taxon>Astigmata</taxon>
        <taxon>Psoroptidia</taxon>
        <taxon>Analgoidea</taxon>
        <taxon>Pyroglyphidae</taxon>
        <taxon>Dermatophagoidinae</taxon>
        <taxon>Dermatophagoides</taxon>
    </lineage>
</organism>
<evidence type="ECO:0000313" key="2">
    <source>
        <dbReference type="Proteomes" id="UP000790347"/>
    </source>
</evidence>
<dbReference type="EMBL" id="ASGP02000001">
    <property type="protein sequence ID" value="KAH9530023.1"/>
    <property type="molecule type" value="Genomic_DNA"/>
</dbReference>
<gene>
    <name evidence="1" type="ORF">DERF_003865</name>
</gene>
<accession>A0A922IFG5</accession>
<protein>
    <submittedName>
        <fullName evidence="1">Uncharacterized protein</fullName>
    </submittedName>
</protein>